<comment type="caution">
    <text evidence="1">The sequence shown here is derived from an EMBL/GenBank/DDBJ whole genome shotgun (WGS) entry which is preliminary data.</text>
</comment>
<reference evidence="1" key="1">
    <citation type="submission" date="2021-05" db="EMBL/GenBank/DDBJ databases">
        <title>Comparative genomics of three Colletotrichum scovillei strains and genetic complementation revealed genes involved fungal growth and virulence on chili pepper.</title>
        <authorList>
            <person name="Hsieh D.-K."/>
            <person name="Chuang S.-C."/>
            <person name="Chen C.-Y."/>
            <person name="Chao Y.-T."/>
            <person name="Lu M.-Y.J."/>
            <person name="Lee M.-H."/>
            <person name="Shih M.-C."/>
        </authorList>
    </citation>
    <scope>NUCLEOTIDE SEQUENCE</scope>
    <source>
        <strain evidence="1">Coll-153</strain>
    </source>
</reference>
<sequence length="77" mass="8461">MWSISDCSSTPPIASSGGTGISWIACSHKLLERATSLSVYRVKFPHSIVFACIVQMSGCDDQRPFNQRNMGRSVEHS</sequence>
<evidence type="ECO:0000313" key="2">
    <source>
        <dbReference type="Proteomes" id="UP000699042"/>
    </source>
</evidence>
<organism evidence="1 2">
    <name type="scientific">Colletotrichum scovillei</name>
    <dbReference type="NCBI Taxonomy" id="1209932"/>
    <lineage>
        <taxon>Eukaryota</taxon>
        <taxon>Fungi</taxon>
        <taxon>Dikarya</taxon>
        <taxon>Ascomycota</taxon>
        <taxon>Pezizomycotina</taxon>
        <taxon>Sordariomycetes</taxon>
        <taxon>Hypocreomycetidae</taxon>
        <taxon>Glomerellales</taxon>
        <taxon>Glomerellaceae</taxon>
        <taxon>Colletotrichum</taxon>
        <taxon>Colletotrichum acutatum species complex</taxon>
    </lineage>
</organism>
<dbReference type="Proteomes" id="UP000699042">
    <property type="component" value="Unassembled WGS sequence"/>
</dbReference>
<dbReference type="EMBL" id="JAESDN010000001">
    <property type="protein sequence ID" value="KAG7058543.1"/>
    <property type="molecule type" value="Genomic_DNA"/>
</dbReference>
<evidence type="ECO:0000313" key="1">
    <source>
        <dbReference type="EMBL" id="KAG7058543.1"/>
    </source>
</evidence>
<keyword evidence="2" id="KW-1185">Reference proteome</keyword>
<proteinExistence type="predicted"/>
<dbReference type="AlphaFoldDB" id="A0A9P7RJW1"/>
<protein>
    <submittedName>
        <fullName evidence="1">Uncharacterized protein</fullName>
    </submittedName>
</protein>
<accession>A0A9P7RJW1</accession>
<name>A0A9P7RJW1_9PEZI</name>
<gene>
    <name evidence="1" type="ORF">JMJ77_005917</name>
</gene>